<dbReference type="AlphaFoldDB" id="A0A2Z2HKG8"/>
<dbReference type="GeneID" id="32901382"/>
<dbReference type="GO" id="GO:0043916">
    <property type="term" value="F:DNA-7-methylguanine glycosylase activity"/>
    <property type="evidence" value="ECO:0007669"/>
    <property type="project" value="TreeGrafter"/>
</dbReference>
<evidence type="ECO:0000313" key="6">
    <source>
        <dbReference type="Proteomes" id="UP000249949"/>
    </source>
</evidence>
<dbReference type="SUPFAM" id="SSF48150">
    <property type="entry name" value="DNA-glycosylase"/>
    <property type="match status" value="1"/>
</dbReference>
<keyword evidence="3" id="KW-0234">DNA repair</keyword>
<accession>A0A2Z2HKG8</accession>
<dbReference type="Pfam" id="PF00730">
    <property type="entry name" value="HhH-GPD"/>
    <property type="match status" value="1"/>
</dbReference>
<protein>
    <submittedName>
        <fullName evidence="5">3-methyl-adenine DNA glycosylase II</fullName>
    </submittedName>
</protein>
<dbReference type="GO" id="GO:0006307">
    <property type="term" value="P:DNA alkylation repair"/>
    <property type="evidence" value="ECO:0007669"/>
    <property type="project" value="TreeGrafter"/>
</dbReference>
<dbReference type="Proteomes" id="UP000249949">
    <property type="component" value="Chromosome"/>
</dbReference>
<evidence type="ECO:0000313" key="5">
    <source>
        <dbReference type="EMBL" id="ARS64541.1"/>
    </source>
</evidence>
<dbReference type="PANTHER" id="PTHR43003:SF5">
    <property type="entry name" value="DNA-3-METHYLADENINE GLYCOSYLASE"/>
    <property type="match status" value="1"/>
</dbReference>
<evidence type="ECO:0000256" key="2">
    <source>
        <dbReference type="ARBA" id="ARBA00022763"/>
    </source>
</evidence>
<evidence type="ECO:0000256" key="1">
    <source>
        <dbReference type="ARBA" id="ARBA00010817"/>
    </source>
</evidence>
<dbReference type="SMART" id="SM00478">
    <property type="entry name" value="ENDO3c"/>
    <property type="match status" value="1"/>
</dbReference>
<proteinExistence type="inferred from homology"/>
<dbReference type="InterPro" id="IPR051912">
    <property type="entry name" value="Alkylbase_DNA_Glycosylase/TA"/>
</dbReference>
<dbReference type="GO" id="GO:0032131">
    <property type="term" value="F:alkylated DNA binding"/>
    <property type="evidence" value="ECO:0007669"/>
    <property type="project" value="TreeGrafter"/>
</dbReference>
<dbReference type="CDD" id="cd00056">
    <property type="entry name" value="ENDO3c"/>
    <property type="match status" value="1"/>
</dbReference>
<dbReference type="Gene3D" id="1.10.340.30">
    <property type="entry name" value="Hypothetical protein, domain 2"/>
    <property type="match status" value="1"/>
</dbReference>
<dbReference type="RefSeq" id="WP_086907626.1">
    <property type="nucleotide sequence ID" value="NZ_CP021324.1"/>
</dbReference>
<dbReference type="FunFam" id="1.10.340.30:FF:000004">
    <property type="entry name" value="DNA-3-methyladenine glycosylase II"/>
    <property type="match status" value="1"/>
</dbReference>
<organism evidence="5 6">
    <name type="scientific">Candidatus Nitrosomarinus catalinensis</name>
    <dbReference type="NCBI Taxonomy" id="1898749"/>
    <lineage>
        <taxon>Archaea</taxon>
        <taxon>Nitrososphaerota</taxon>
        <taxon>Nitrososphaeria</taxon>
        <taxon>Nitrosopumilales</taxon>
        <taxon>Nitrosopumilaceae</taxon>
        <taxon>Candidatus Nitrosomarinus</taxon>
    </lineage>
</organism>
<gene>
    <name evidence="5" type="ORF">NMSP_0922</name>
</gene>
<dbReference type="GO" id="GO:0006285">
    <property type="term" value="P:base-excision repair, AP site formation"/>
    <property type="evidence" value="ECO:0007669"/>
    <property type="project" value="TreeGrafter"/>
</dbReference>
<dbReference type="PANTHER" id="PTHR43003">
    <property type="entry name" value="DNA-3-METHYLADENINE GLYCOSYLASE"/>
    <property type="match status" value="1"/>
</dbReference>
<comment type="similarity">
    <text evidence="1">Belongs to the alkylbase DNA glycosidase AlkA family.</text>
</comment>
<sequence length="200" mass="22975">MYEDALIILNKDKKLKKIISSVGECKIRTISNPFEALIEAIITQQISDSAGKSISLRFKNLFGTKYPTANDIVKLSKNEIKSIGLSRMKAEYIFDISKMIVDKKLNFKIFNDMSDDEVIFELTKIRGIGKWTAEMYLIFGLGRLDVFPLGDLGLINGMKKLYGLENPTNKEILEITNKWIPYRTIGTWYIWKGVKNFQFV</sequence>
<evidence type="ECO:0000259" key="4">
    <source>
        <dbReference type="SMART" id="SM00478"/>
    </source>
</evidence>
<dbReference type="KEGG" id="nct:NMSP_0922"/>
<dbReference type="InterPro" id="IPR003265">
    <property type="entry name" value="HhH-GPD_domain"/>
</dbReference>
<dbReference type="Gene3D" id="1.10.1670.40">
    <property type="match status" value="1"/>
</dbReference>
<dbReference type="GO" id="GO:0008725">
    <property type="term" value="F:DNA-3-methyladenine glycosylase activity"/>
    <property type="evidence" value="ECO:0007669"/>
    <property type="project" value="TreeGrafter"/>
</dbReference>
<keyword evidence="6" id="KW-1185">Reference proteome</keyword>
<dbReference type="InterPro" id="IPR011257">
    <property type="entry name" value="DNA_glycosylase"/>
</dbReference>
<dbReference type="GO" id="GO:0032993">
    <property type="term" value="C:protein-DNA complex"/>
    <property type="evidence" value="ECO:0007669"/>
    <property type="project" value="TreeGrafter"/>
</dbReference>
<feature type="domain" description="HhH-GPD" evidence="4">
    <location>
        <begin position="42"/>
        <end position="195"/>
    </location>
</feature>
<keyword evidence="2" id="KW-0227">DNA damage</keyword>
<dbReference type="OrthoDB" id="8200at2157"/>
<evidence type="ECO:0000256" key="3">
    <source>
        <dbReference type="ARBA" id="ARBA00023204"/>
    </source>
</evidence>
<reference evidence="5 6" key="1">
    <citation type="journal article" date="2017" name="Environ. Microbiol.">
        <title>Genome and epigenome of a novel marine Thaumarchaeota strain suggest viral infection, phosphorothioation DNA modification and multiple restriction systems.</title>
        <authorList>
            <person name="Ahlgren N.A."/>
            <person name="Chen Y."/>
            <person name="Needham D.M."/>
            <person name="Parada A.E."/>
            <person name="Sachdeva R."/>
            <person name="Trinh V."/>
            <person name="Chen T."/>
            <person name="Fuhrman J.A."/>
        </authorList>
    </citation>
    <scope>NUCLEOTIDE SEQUENCE [LARGE SCALE GENOMIC DNA]</scope>
    <source>
        <strain evidence="5 6">SPOT01</strain>
    </source>
</reference>
<name>A0A2Z2HKG8_9ARCH</name>
<dbReference type="EMBL" id="CP021324">
    <property type="protein sequence ID" value="ARS64541.1"/>
    <property type="molecule type" value="Genomic_DNA"/>
</dbReference>